<feature type="compositionally biased region" description="Basic and acidic residues" evidence="1">
    <location>
        <begin position="227"/>
        <end position="236"/>
    </location>
</feature>
<dbReference type="PANTHER" id="PTHR14735:SF1">
    <property type="entry name" value="COILED-COIL DOMAIN-CONTAINING PROTEIN 134"/>
    <property type="match status" value="1"/>
</dbReference>
<dbReference type="AlphaFoldDB" id="A0A232F0J7"/>
<dbReference type="PANTHER" id="PTHR14735">
    <property type="entry name" value="COILED-COIL DOMAIN-CONTAINING PROTEIN 134"/>
    <property type="match status" value="1"/>
</dbReference>
<keyword evidence="2" id="KW-1133">Transmembrane helix</keyword>
<proteinExistence type="predicted"/>
<keyword evidence="2" id="KW-0472">Membrane</keyword>
<organism evidence="3 4">
    <name type="scientific">Trichomalopsis sarcophagae</name>
    <dbReference type="NCBI Taxonomy" id="543379"/>
    <lineage>
        <taxon>Eukaryota</taxon>
        <taxon>Metazoa</taxon>
        <taxon>Ecdysozoa</taxon>
        <taxon>Arthropoda</taxon>
        <taxon>Hexapoda</taxon>
        <taxon>Insecta</taxon>
        <taxon>Pterygota</taxon>
        <taxon>Neoptera</taxon>
        <taxon>Endopterygota</taxon>
        <taxon>Hymenoptera</taxon>
        <taxon>Apocrita</taxon>
        <taxon>Proctotrupomorpha</taxon>
        <taxon>Chalcidoidea</taxon>
        <taxon>Pteromalidae</taxon>
        <taxon>Pteromalinae</taxon>
        <taxon>Trichomalopsis</taxon>
    </lineage>
</organism>
<evidence type="ECO:0000313" key="4">
    <source>
        <dbReference type="Proteomes" id="UP000215335"/>
    </source>
</evidence>
<sequence length="251" mass="28817">MIRDNMAVAGKFRPRLAAARLVDVGGVIVVAIALLGVVTAHARDDVEPIAEEETPARENLNSVNRELFKRLFVKRRKEHLEAVRNLRQMDSYERQYKMIDVLAEKMFDFIESKKPLLENLTEADLRSVSFAVDANNDVQDAITSVLENVALFGDVVLNLPDITQRILKIQPRWNATMRWSFDFLNRTKDLLDKSTLEMIELALQELNITDRSPNYFNPNRIGNKPSRSKEPKLATKKEKRKKGPTMTRIEL</sequence>
<reference evidence="3 4" key="1">
    <citation type="journal article" date="2017" name="Curr. Biol.">
        <title>The Evolution of Venom by Co-option of Single-Copy Genes.</title>
        <authorList>
            <person name="Martinson E.O."/>
            <person name="Mrinalini"/>
            <person name="Kelkar Y.D."/>
            <person name="Chang C.H."/>
            <person name="Werren J.H."/>
        </authorList>
    </citation>
    <scope>NUCLEOTIDE SEQUENCE [LARGE SCALE GENOMIC DNA]</scope>
    <source>
        <strain evidence="3 4">Alberta</strain>
        <tissue evidence="3">Whole body</tissue>
    </source>
</reference>
<evidence type="ECO:0000313" key="3">
    <source>
        <dbReference type="EMBL" id="OXU24112.1"/>
    </source>
</evidence>
<dbReference type="EMBL" id="NNAY01001398">
    <property type="protein sequence ID" value="OXU24112.1"/>
    <property type="molecule type" value="Genomic_DNA"/>
</dbReference>
<accession>A0A232F0J7</accession>
<feature type="transmembrane region" description="Helical" evidence="2">
    <location>
        <begin position="21"/>
        <end position="42"/>
    </location>
</feature>
<dbReference type="OrthoDB" id="5854099at2759"/>
<dbReference type="Proteomes" id="UP000215335">
    <property type="component" value="Unassembled WGS sequence"/>
</dbReference>
<protein>
    <recommendedName>
        <fullName evidence="5">Coiled-coil domain-containing protein 134</fullName>
    </recommendedName>
</protein>
<comment type="caution">
    <text evidence="3">The sequence shown here is derived from an EMBL/GenBank/DDBJ whole genome shotgun (WGS) entry which is preliminary data.</text>
</comment>
<dbReference type="InterPro" id="IPR026321">
    <property type="entry name" value="CC134"/>
</dbReference>
<dbReference type="Pfam" id="PF15002">
    <property type="entry name" value="ERK-JNK_inhib"/>
    <property type="match status" value="1"/>
</dbReference>
<gene>
    <name evidence="3" type="ORF">TSAR_010126</name>
</gene>
<evidence type="ECO:0008006" key="5">
    <source>
        <dbReference type="Google" id="ProtNLM"/>
    </source>
</evidence>
<feature type="region of interest" description="Disordered" evidence="1">
    <location>
        <begin position="214"/>
        <end position="251"/>
    </location>
</feature>
<keyword evidence="2" id="KW-0812">Transmembrane</keyword>
<dbReference type="STRING" id="543379.A0A232F0J7"/>
<evidence type="ECO:0000256" key="1">
    <source>
        <dbReference type="SAM" id="MobiDB-lite"/>
    </source>
</evidence>
<keyword evidence="4" id="KW-1185">Reference proteome</keyword>
<name>A0A232F0J7_9HYME</name>
<evidence type="ECO:0000256" key="2">
    <source>
        <dbReference type="SAM" id="Phobius"/>
    </source>
</evidence>